<evidence type="ECO:0000259" key="1">
    <source>
        <dbReference type="PROSITE" id="PS50181"/>
    </source>
</evidence>
<feature type="domain" description="F-box" evidence="1">
    <location>
        <begin position="1"/>
        <end position="46"/>
    </location>
</feature>
<dbReference type="InterPro" id="IPR036047">
    <property type="entry name" value="F-box-like_dom_sf"/>
</dbReference>
<dbReference type="GeneID" id="28765571"/>
<dbReference type="PROSITE" id="PS50181">
    <property type="entry name" value="FBOX"/>
    <property type="match status" value="1"/>
</dbReference>
<gene>
    <name evidence="2" type="ORF">CC84DRAFT_1207214</name>
</gene>
<dbReference type="Pfam" id="PF12937">
    <property type="entry name" value="F-box-like"/>
    <property type="match status" value="1"/>
</dbReference>
<evidence type="ECO:0000313" key="3">
    <source>
        <dbReference type="Proteomes" id="UP000077069"/>
    </source>
</evidence>
<dbReference type="STRING" id="1460663.A0A177CAW7"/>
<dbReference type="RefSeq" id="XP_018034354.1">
    <property type="nucleotide sequence ID" value="XM_018182085.1"/>
</dbReference>
<dbReference type="OrthoDB" id="3768645at2759"/>
<dbReference type="Proteomes" id="UP000077069">
    <property type="component" value="Unassembled WGS sequence"/>
</dbReference>
<evidence type="ECO:0000313" key="2">
    <source>
        <dbReference type="EMBL" id="OAG03989.1"/>
    </source>
</evidence>
<dbReference type="EMBL" id="KV441554">
    <property type="protein sequence ID" value="OAG03989.1"/>
    <property type="molecule type" value="Genomic_DNA"/>
</dbReference>
<reference evidence="2 3" key="1">
    <citation type="submission" date="2016-05" db="EMBL/GenBank/DDBJ databases">
        <title>Comparative analysis of secretome profiles of manganese(II)-oxidizing ascomycete fungi.</title>
        <authorList>
            <consortium name="DOE Joint Genome Institute"/>
            <person name="Zeiner C.A."/>
            <person name="Purvine S.O."/>
            <person name="Zink E.M."/>
            <person name="Wu S."/>
            <person name="Pasa-Tolic L."/>
            <person name="Chaput D.L."/>
            <person name="Haridas S."/>
            <person name="Grigoriev I.V."/>
            <person name="Santelli C.M."/>
            <person name="Hansel C.M."/>
        </authorList>
    </citation>
    <scope>NUCLEOTIDE SEQUENCE [LARGE SCALE GENOMIC DNA]</scope>
    <source>
        <strain evidence="2 3">AP3s5-JAC2a</strain>
    </source>
</reference>
<protein>
    <recommendedName>
        <fullName evidence="1">F-box domain-containing protein</fullName>
    </recommendedName>
</protein>
<accession>A0A177CAW7</accession>
<dbReference type="InParanoid" id="A0A177CAW7"/>
<name>A0A177CAW7_9PLEO</name>
<dbReference type="AlphaFoldDB" id="A0A177CAW7"/>
<dbReference type="SUPFAM" id="SSF81383">
    <property type="entry name" value="F-box domain"/>
    <property type="match status" value="1"/>
</dbReference>
<organism evidence="2 3">
    <name type="scientific">Paraphaeosphaeria sporulosa</name>
    <dbReference type="NCBI Taxonomy" id="1460663"/>
    <lineage>
        <taxon>Eukaryota</taxon>
        <taxon>Fungi</taxon>
        <taxon>Dikarya</taxon>
        <taxon>Ascomycota</taxon>
        <taxon>Pezizomycotina</taxon>
        <taxon>Dothideomycetes</taxon>
        <taxon>Pleosporomycetidae</taxon>
        <taxon>Pleosporales</taxon>
        <taxon>Massarineae</taxon>
        <taxon>Didymosphaeriaceae</taxon>
        <taxon>Paraphaeosphaeria</taxon>
    </lineage>
</organism>
<sequence length="542" mass="61854">MAPFDDLPVELTEAIIVITPLRDLSNLSKTCKRIRAIALRTMFRRIDFQWNSNNPRGPPVTALLRSILENPDLGKNVKEVVLQAVNYRGFQAPGFNGDILLPAHTHRIPAYDWEMFEKALEGCPCEEKGECDDPTTREGNLNAGIGVLISYCTRVESLSIDIELLMHNYRLPAMLRSTLYRYLGPWGKQSWFEKLNQVTITHTDAHYRTPRDHGRNEANYAENLPVPTQTYLYLFYLPNVKTLDMSFFPNVSASEGIQKDTLRHTVWPFPKAPLAFTLTTLRLRRSPALPETLMLLLATTPSLVTLDYDMFVPFEKAPVCLATLRQALEYVRFTLKDLAVRIEIFGDLIDEVGGLLSDHELSVPACVNALGSLRDFHALTSLETSFAVLFGQDWEPKRRPLTDLHSLGDLLPSNLQRLVLSDDLWAVSYLDCWTQLTALCVLRRFFAGQTLEGEWPDRAIHETRDRAMNWVADRAPEWKRATPNLVEFFLDFSKRGWVERGYIGRADQRESLKQVCIEQGISCEVECSTYDLDDHPCQTQTI</sequence>
<keyword evidence="3" id="KW-1185">Reference proteome</keyword>
<proteinExistence type="predicted"/>
<dbReference type="InterPro" id="IPR001810">
    <property type="entry name" value="F-box_dom"/>
</dbReference>